<gene>
    <name evidence="2" type="ORF">CCMA1212_004549</name>
</gene>
<name>A0ABY2H6P5_9HYPO</name>
<dbReference type="GeneID" id="300576297"/>
<dbReference type="RefSeq" id="XP_073559336.1">
    <property type="nucleotide sequence ID" value="XM_073701847.1"/>
</dbReference>
<keyword evidence="3" id="KW-1185">Reference proteome</keyword>
<proteinExistence type="predicted"/>
<organism evidence="2 3">
    <name type="scientific">Trichoderma ghanense</name>
    <dbReference type="NCBI Taxonomy" id="65468"/>
    <lineage>
        <taxon>Eukaryota</taxon>
        <taxon>Fungi</taxon>
        <taxon>Dikarya</taxon>
        <taxon>Ascomycota</taxon>
        <taxon>Pezizomycotina</taxon>
        <taxon>Sordariomycetes</taxon>
        <taxon>Hypocreomycetidae</taxon>
        <taxon>Hypocreales</taxon>
        <taxon>Hypocreaceae</taxon>
        <taxon>Trichoderma</taxon>
    </lineage>
</organism>
<reference evidence="2 3" key="1">
    <citation type="submission" date="2018-01" db="EMBL/GenBank/DDBJ databases">
        <title>Genome characterization of the sugarcane-associated fungus Trichoderma ghanense CCMA-1212 and their application in lignocelulose bioconversion.</title>
        <authorList>
            <person name="Steindorff A.S."/>
            <person name="Mendes T.D."/>
            <person name="Vilela E.S.D."/>
            <person name="Rodrigues D.S."/>
            <person name="Formighieri E.F."/>
            <person name="Melo I.S."/>
            <person name="Favaro L.C.L."/>
        </authorList>
    </citation>
    <scope>NUCLEOTIDE SEQUENCE [LARGE SCALE GENOMIC DNA]</scope>
    <source>
        <strain evidence="2 3">CCMA-1212</strain>
    </source>
</reference>
<evidence type="ECO:0000313" key="3">
    <source>
        <dbReference type="Proteomes" id="UP001642720"/>
    </source>
</evidence>
<evidence type="ECO:0000313" key="2">
    <source>
        <dbReference type="EMBL" id="TFB03135.1"/>
    </source>
</evidence>
<sequence length="122" mass="13475">MSSWTLGSPPPRAMGRHSPSRTILSSMPRRMGSAMPKVRRRDSMRTASWVASQDLRRASRGCVETGLLAAASKGERPTPWRRVSWMPGAEGAEEVWSVWEKVEGPLAAGTIRRDCAIRGRLS</sequence>
<feature type="region of interest" description="Disordered" evidence="1">
    <location>
        <begin position="1"/>
        <end position="46"/>
    </location>
</feature>
<protein>
    <submittedName>
        <fullName evidence="2">Uncharacterized protein</fullName>
    </submittedName>
</protein>
<accession>A0ABY2H6P5</accession>
<comment type="caution">
    <text evidence="2">The sequence shown here is derived from an EMBL/GenBank/DDBJ whole genome shotgun (WGS) entry which is preliminary data.</text>
</comment>
<evidence type="ECO:0000256" key="1">
    <source>
        <dbReference type="SAM" id="MobiDB-lite"/>
    </source>
</evidence>
<dbReference type="EMBL" id="PPTA01000005">
    <property type="protein sequence ID" value="TFB03135.1"/>
    <property type="molecule type" value="Genomic_DNA"/>
</dbReference>
<dbReference type="Proteomes" id="UP001642720">
    <property type="component" value="Unassembled WGS sequence"/>
</dbReference>